<accession>A0AAD3HDD2</accession>
<evidence type="ECO:0000256" key="1">
    <source>
        <dbReference type="SAM" id="MobiDB-lite"/>
    </source>
</evidence>
<proteinExistence type="predicted"/>
<dbReference type="InterPro" id="IPR036865">
    <property type="entry name" value="CRAL-TRIO_dom_sf"/>
</dbReference>
<organism evidence="3 4">
    <name type="scientific">Chaetoceros tenuissimus</name>
    <dbReference type="NCBI Taxonomy" id="426638"/>
    <lineage>
        <taxon>Eukaryota</taxon>
        <taxon>Sar</taxon>
        <taxon>Stramenopiles</taxon>
        <taxon>Ochrophyta</taxon>
        <taxon>Bacillariophyta</taxon>
        <taxon>Coscinodiscophyceae</taxon>
        <taxon>Chaetocerotophycidae</taxon>
        <taxon>Chaetocerotales</taxon>
        <taxon>Chaetocerotaceae</taxon>
        <taxon>Chaetoceros</taxon>
    </lineage>
</organism>
<keyword evidence="4" id="KW-1185">Reference proteome</keyword>
<dbReference type="Proteomes" id="UP001054902">
    <property type="component" value="Unassembled WGS sequence"/>
</dbReference>
<feature type="domain" description="CRAL-TRIO" evidence="2">
    <location>
        <begin position="137"/>
        <end position="288"/>
    </location>
</feature>
<feature type="region of interest" description="Disordered" evidence="1">
    <location>
        <begin position="1"/>
        <end position="30"/>
    </location>
</feature>
<evidence type="ECO:0000313" key="4">
    <source>
        <dbReference type="Proteomes" id="UP001054902"/>
    </source>
</evidence>
<sequence length="340" mass="38485">MTANGNAEDTNGNSVKISSVGQTQSDTPTTRKQIFQESALAFDVTEQDCDKMLNALSQEDAPWKDELKYVSRSWVKAVMSQPMIKNKKMRPRPFEYAKKKLVDYLDWRCKNNITEEIEHYLSLEDGKEFTEVHLTGGNCMYWYGVDKDGCPNLWYRAEMTDFDKVEVKKSSKSIALIMQAAIDKMPADVYNFNVIAFFDEFNFFKAMKKPSLIPNFVKTLMKVSPDRLKSACIITSRGGSVLYDIAKKVAPATLMNKTTKCKSREEAADLLQRNGVLCADEIPTFMGGEHIQDEDIVKNYARMMKEIEKGMHANDSSITDGDSDSSITDSDAKFICKGKF</sequence>
<dbReference type="AlphaFoldDB" id="A0AAD3HDD2"/>
<dbReference type="Gene3D" id="3.40.525.10">
    <property type="entry name" value="CRAL-TRIO lipid binding domain"/>
    <property type="match status" value="1"/>
</dbReference>
<protein>
    <recommendedName>
        <fullName evidence="2">CRAL-TRIO domain-containing protein</fullName>
    </recommendedName>
</protein>
<gene>
    <name evidence="3" type="ORF">CTEN210_15926</name>
</gene>
<dbReference type="Pfam" id="PF00650">
    <property type="entry name" value="CRAL_TRIO"/>
    <property type="match status" value="1"/>
</dbReference>
<dbReference type="EMBL" id="BLLK01000064">
    <property type="protein sequence ID" value="GFH59450.1"/>
    <property type="molecule type" value="Genomic_DNA"/>
</dbReference>
<dbReference type="InterPro" id="IPR001251">
    <property type="entry name" value="CRAL-TRIO_dom"/>
</dbReference>
<dbReference type="CDD" id="cd00170">
    <property type="entry name" value="SEC14"/>
    <property type="match status" value="1"/>
</dbReference>
<dbReference type="SUPFAM" id="SSF52087">
    <property type="entry name" value="CRAL/TRIO domain"/>
    <property type="match status" value="1"/>
</dbReference>
<name>A0AAD3HDD2_9STRA</name>
<comment type="caution">
    <text evidence="3">The sequence shown here is derived from an EMBL/GenBank/DDBJ whole genome shotgun (WGS) entry which is preliminary data.</text>
</comment>
<evidence type="ECO:0000313" key="3">
    <source>
        <dbReference type="EMBL" id="GFH59450.1"/>
    </source>
</evidence>
<reference evidence="3 4" key="1">
    <citation type="journal article" date="2021" name="Sci. Rep.">
        <title>The genome of the diatom Chaetoceros tenuissimus carries an ancient integrated fragment of an extant virus.</title>
        <authorList>
            <person name="Hongo Y."/>
            <person name="Kimura K."/>
            <person name="Takaki Y."/>
            <person name="Yoshida Y."/>
            <person name="Baba S."/>
            <person name="Kobayashi G."/>
            <person name="Nagasaki K."/>
            <person name="Hano T."/>
            <person name="Tomaru Y."/>
        </authorList>
    </citation>
    <scope>NUCLEOTIDE SEQUENCE [LARGE SCALE GENOMIC DNA]</scope>
    <source>
        <strain evidence="3 4">NIES-3715</strain>
    </source>
</reference>
<evidence type="ECO:0000259" key="2">
    <source>
        <dbReference type="Pfam" id="PF00650"/>
    </source>
</evidence>